<evidence type="ECO:0000256" key="7">
    <source>
        <dbReference type="SAM" id="SignalP"/>
    </source>
</evidence>
<protein>
    <submittedName>
        <fullName evidence="9">Shisa family member 3</fullName>
    </submittedName>
</protein>
<keyword evidence="3 6" id="KW-1133">Transmembrane helix</keyword>
<dbReference type="Pfam" id="PF13908">
    <property type="entry name" value="Shisa_N"/>
    <property type="match status" value="1"/>
</dbReference>
<evidence type="ECO:0000259" key="8">
    <source>
        <dbReference type="Pfam" id="PF13908"/>
    </source>
</evidence>
<dbReference type="AlphaFoldDB" id="A0A3B3T8C4"/>
<feature type="domain" description="Shisa N-terminal" evidence="8">
    <location>
        <begin position="24"/>
        <end position="79"/>
    </location>
</feature>
<proteinExistence type="predicted"/>
<evidence type="ECO:0000313" key="9">
    <source>
        <dbReference type="Ensembl" id="ENSPKIP00000039467.1"/>
    </source>
</evidence>
<evidence type="ECO:0000256" key="2">
    <source>
        <dbReference type="ARBA" id="ARBA00022692"/>
    </source>
</evidence>
<feature type="compositionally biased region" description="Low complexity" evidence="5">
    <location>
        <begin position="150"/>
        <end position="170"/>
    </location>
</feature>
<name>A0A3B3T8C4_9TELE</name>
<reference evidence="9" key="2">
    <citation type="submission" date="2025-09" db="UniProtKB">
        <authorList>
            <consortium name="Ensembl"/>
        </authorList>
    </citation>
    <scope>IDENTIFICATION</scope>
</reference>
<evidence type="ECO:0000313" key="10">
    <source>
        <dbReference type="Proteomes" id="UP000261540"/>
    </source>
</evidence>
<keyword evidence="10" id="KW-1185">Reference proteome</keyword>
<keyword evidence="2 6" id="KW-0812">Transmembrane</keyword>
<evidence type="ECO:0000256" key="6">
    <source>
        <dbReference type="SAM" id="Phobius"/>
    </source>
</evidence>
<comment type="subcellular location">
    <subcellularLocation>
        <location evidence="1">Membrane</location>
    </subcellularLocation>
</comment>
<evidence type="ECO:0000256" key="5">
    <source>
        <dbReference type="SAM" id="MobiDB-lite"/>
    </source>
</evidence>
<dbReference type="InterPro" id="IPR026910">
    <property type="entry name" value="Shisa"/>
</dbReference>
<keyword evidence="4 6" id="KW-0472">Membrane</keyword>
<dbReference type="PANTHER" id="PTHR31395:SF4">
    <property type="entry name" value="PROTEIN SHISA-3 HOMOLOG"/>
    <property type="match status" value="1"/>
</dbReference>
<feature type="chain" id="PRO_5017274492" evidence="7">
    <location>
        <begin position="25"/>
        <end position="245"/>
    </location>
</feature>
<feature type="transmembrane region" description="Helical" evidence="6">
    <location>
        <begin position="93"/>
        <end position="119"/>
    </location>
</feature>
<organism evidence="9 10">
    <name type="scientific">Paramormyrops kingsleyae</name>
    <dbReference type="NCBI Taxonomy" id="1676925"/>
    <lineage>
        <taxon>Eukaryota</taxon>
        <taxon>Metazoa</taxon>
        <taxon>Chordata</taxon>
        <taxon>Craniata</taxon>
        <taxon>Vertebrata</taxon>
        <taxon>Euteleostomi</taxon>
        <taxon>Actinopterygii</taxon>
        <taxon>Neopterygii</taxon>
        <taxon>Teleostei</taxon>
        <taxon>Osteoglossocephala</taxon>
        <taxon>Osteoglossomorpha</taxon>
        <taxon>Osteoglossiformes</taxon>
        <taxon>Mormyridae</taxon>
        <taxon>Paramormyrops</taxon>
    </lineage>
</organism>
<dbReference type="OrthoDB" id="10025410at2759"/>
<evidence type="ECO:0000256" key="1">
    <source>
        <dbReference type="ARBA" id="ARBA00004370"/>
    </source>
</evidence>
<dbReference type="GeneTree" id="ENSGT00940000161360"/>
<accession>A0A3B3T8C4</accession>
<dbReference type="InterPro" id="IPR053891">
    <property type="entry name" value="Shisa_N"/>
</dbReference>
<dbReference type="GO" id="GO:0016020">
    <property type="term" value="C:membrane"/>
    <property type="evidence" value="ECO:0007669"/>
    <property type="project" value="UniProtKB-SubCell"/>
</dbReference>
<dbReference type="Ensembl" id="ENSPKIT00000020473.1">
    <property type="protein sequence ID" value="ENSPKIP00000039467.1"/>
    <property type="gene ID" value="ENSPKIG00000016811.1"/>
</dbReference>
<dbReference type="PANTHER" id="PTHR31395">
    <property type="entry name" value="SHISA"/>
    <property type="match status" value="1"/>
</dbReference>
<evidence type="ECO:0000256" key="4">
    <source>
        <dbReference type="ARBA" id="ARBA00023136"/>
    </source>
</evidence>
<keyword evidence="7" id="KW-0732">Signal</keyword>
<feature type="signal peptide" evidence="7">
    <location>
        <begin position="1"/>
        <end position="24"/>
    </location>
</feature>
<evidence type="ECO:0000256" key="3">
    <source>
        <dbReference type="ARBA" id="ARBA00022989"/>
    </source>
</evidence>
<dbReference type="Proteomes" id="UP000261540">
    <property type="component" value="Unplaced"/>
</dbReference>
<feature type="region of interest" description="Disordered" evidence="5">
    <location>
        <begin position="150"/>
        <end position="184"/>
    </location>
</feature>
<dbReference type="STRING" id="1676925.ENSPKIP00000039467"/>
<sequence length="245" mass="26313">MRRLMHFLMLGQFVVHLWISDAQGEYCHGWLDGNGNYHEGFQCPEGFDARDAAVCCGSCSLRYCCAAAHARLDQGGCTNDRRLESPELVAQPIYMPFLVVGSMFVAFVVLGSLVAVYCCTCLRPKRPTQASGCYSLSGCQAETIPMILTVTSPTPRPPSRQSSTITTGSSSTGGGSSGHSATPTSSLLPPLAYSFSLCSQDDLTKPALQLQQHHPGLLLSQPCFSLPIPPDPLSRGRAFADFSQS</sequence>
<reference evidence="9" key="1">
    <citation type="submission" date="2025-08" db="UniProtKB">
        <authorList>
            <consortium name="Ensembl"/>
        </authorList>
    </citation>
    <scope>IDENTIFICATION</scope>
</reference>